<gene>
    <name evidence="1" type="ORF">CcCBS67573_g06019</name>
</gene>
<sequence length="128" mass="14443">RLACAEQQRREETKGLALRGEAAVLASRVAVLRHACTIAGITLVLIDIMPEFKPLSREARIAVKRGVKLFLQQEMGDRFRECMFTLEGAEHHTYGVPDEMLAGFRDWAVKELGRCFPDKLGLNEGLFR</sequence>
<reference evidence="1 2" key="1">
    <citation type="journal article" date="2019" name="Sci. Rep.">
        <title>Comparative genomics of chytrid fungi reveal insights into the obligate biotrophic and pathogenic lifestyle of Synchytrium endobioticum.</title>
        <authorList>
            <person name="van de Vossenberg B.T.L.H."/>
            <person name="Warris S."/>
            <person name="Nguyen H.D.T."/>
            <person name="van Gent-Pelzer M.P.E."/>
            <person name="Joly D.L."/>
            <person name="van de Geest H.C."/>
            <person name="Bonants P.J.M."/>
            <person name="Smith D.S."/>
            <person name="Levesque C.A."/>
            <person name="van der Lee T.A.J."/>
        </authorList>
    </citation>
    <scope>NUCLEOTIDE SEQUENCE [LARGE SCALE GENOMIC DNA]</scope>
    <source>
        <strain evidence="1 2">CBS 675.73</strain>
    </source>
</reference>
<dbReference type="OrthoDB" id="2120242at2759"/>
<dbReference type="AlphaFoldDB" id="A0A507F8P8"/>
<dbReference type="EMBL" id="QEAP01000237">
    <property type="protein sequence ID" value="TPX71980.1"/>
    <property type="molecule type" value="Genomic_DNA"/>
</dbReference>
<evidence type="ECO:0000313" key="2">
    <source>
        <dbReference type="Proteomes" id="UP000320333"/>
    </source>
</evidence>
<proteinExistence type="predicted"/>
<keyword evidence="2" id="KW-1185">Reference proteome</keyword>
<dbReference type="Proteomes" id="UP000320333">
    <property type="component" value="Unassembled WGS sequence"/>
</dbReference>
<comment type="caution">
    <text evidence="1">The sequence shown here is derived from an EMBL/GenBank/DDBJ whole genome shotgun (WGS) entry which is preliminary data.</text>
</comment>
<feature type="non-terminal residue" evidence="1">
    <location>
        <position position="1"/>
    </location>
</feature>
<protein>
    <submittedName>
        <fullName evidence="1">Uncharacterized protein</fullName>
    </submittedName>
</protein>
<organism evidence="1 2">
    <name type="scientific">Chytriomyces confervae</name>
    <dbReference type="NCBI Taxonomy" id="246404"/>
    <lineage>
        <taxon>Eukaryota</taxon>
        <taxon>Fungi</taxon>
        <taxon>Fungi incertae sedis</taxon>
        <taxon>Chytridiomycota</taxon>
        <taxon>Chytridiomycota incertae sedis</taxon>
        <taxon>Chytridiomycetes</taxon>
        <taxon>Chytridiales</taxon>
        <taxon>Chytriomycetaceae</taxon>
        <taxon>Chytriomyces</taxon>
    </lineage>
</organism>
<evidence type="ECO:0000313" key="1">
    <source>
        <dbReference type="EMBL" id="TPX71980.1"/>
    </source>
</evidence>
<accession>A0A507F8P8</accession>
<name>A0A507F8P8_9FUNG</name>